<organism evidence="12 13">
    <name type="scientific">Plectus sambesii</name>
    <dbReference type="NCBI Taxonomy" id="2011161"/>
    <lineage>
        <taxon>Eukaryota</taxon>
        <taxon>Metazoa</taxon>
        <taxon>Ecdysozoa</taxon>
        <taxon>Nematoda</taxon>
        <taxon>Chromadorea</taxon>
        <taxon>Plectida</taxon>
        <taxon>Plectina</taxon>
        <taxon>Plectoidea</taxon>
        <taxon>Plectidae</taxon>
        <taxon>Plectus</taxon>
    </lineage>
</organism>
<evidence type="ECO:0000256" key="5">
    <source>
        <dbReference type="ARBA" id="ARBA00023136"/>
    </source>
</evidence>
<evidence type="ECO:0000256" key="9">
    <source>
        <dbReference type="SAM" id="SignalP"/>
    </source>
</evidence>
<dbReference type="SMART" id="SM00216">
    <property type="entry name" value="VWD"/>
    <property type="match status" value="1"/>
</dbReference>
<keyword evidence="7" id="KW-0325">Glycoprotein</keyword>
<dbReference type="Pfam" id="PF00094">
    <property type="entry name" value="VWD"/>
    <property type="match status" value="1"/>
</dbReference>
<keyword evidence="3 9" id="KW-0732">Signal</keyword>
<comment type="subcellular location">
    <subcellularLocation>
        <location evidence="1">Membrane</location>
    </subcellularLocation>
</comment>
<dbReference type="PROSITE" id="PS51233">
    <property type="entry name" value="VWFD"/>
    <property type="match status" value="1"/>
</dbReference>
<feature type="signal peptide" evidence="9">
    <location>
        <begin position="1"/>
        <end position="21"/>
    </location>
</feature>
<keyword evidence="12" id="KW-1185">Reference proteome</keyword>
<keyword evidence="8" id="KW-0245">EGF-like domain</keyword>
<feature type="domain" description="EGF-like" evidence="10">
    <location>
        <begin position="24"/>
        <end position="63"/>
    </location>
</feature>
<evidence type="ECO:0000256" key="1">
    <source>
        <dbReference type="ARBA" id="ARBA00004370"/>
    </source>
</evidence>
<dbReference type="InterPro" id="IPR025615">
    <property type="entry name" value="TILa_dom"/>
</dbReference>
<dbReference type="Pfam" id="PF01826">
    <property type="entry name" value="TIL"/>
    <property type="match status" value="1"/>
</dbReference>
<comment type="similarity">
    <text evidence="2">Belongs to the serine protease inhibitor-like (TIL domain-containing) family.</text>
</comment>
<dbReference type="WBParaSite" id="PSAMB.scaffold616size45614.g7493.t1">
    <property type="protein sequence ID" value="PSAMB.scaffold616size45614.g7493.t1"/>
    <property type="gene ID" value="PSAMB.scaffold616size45614.g7493"/>
</dbReference>
<comment type="caution">
    <text evidence="8">Lacks conserved residue(s) required for the propagation of feature annotation.</text>
</comment>
<evidence type="ECO:0000259" key="10">
    <source>
        <dbReference type="PROSITE" id="PS50026"/>
    </source>
</evidence>
<feature type="disulfide bond" evidence="8">
    <location>
        <begin position="53"/>
        <end position="62"/>
    </location>
</feature>
<dbReference type="PANTHER" id="PTHR46160">
    <property type="entry name" value="ALPHA-TECTORIN-RELATED"/>
    <property type="match status" value="1"/>
</dbReference>
<evidence type="ECO:0000256" key="3">
    <source>
        <dbReference type="ARBA" id="ARBA00022729"/>
    </source>
</evidence>
<evidence type="ECO:0000256" key="7">
    <source>
        <dbReference type="ARBA" id="ARBA00023180"/>
    </source>
</evidence>
<dbReference type="FunFam" id="2.10.25.10:FF:000055">
    <property type="entry name" value="alpha-tectorin isoform X1"/>
    <property type="match status" value="1"/>
</dbReference>
<reference evidence="13" key="1">
    <citation type="submission" date="2022-11" db="UniProtKB">
        <authorList>
            <consortium name="WormBaseParasite"/>
        </authorList>
    </citation>
    <scope>IDENTIFICATION</scope>
</reference>
<sequence length="541" mass="58368">MPSLIAYLCLIQALFLISVSAQLPTATCASQPCKNGGICQLSSSDPGKYSCICPENTHGNNCETLLKCTDTSCSANSDCFVQNRQLNCVCKVGFTTGPNGMCTIKTRQGCTLGGPHYTTFDGLTFDYLGTCPYIVTQPCGYDVNPYFTIRAQNKPYGYNARVSYVLWVELNIHGYVFKVDESLTLTVEGVKQSVPYTHYIPGDPNWKVKASVSYGQMRITTPENIEILFFEQVLCVSVPEDMVKGTGRIGGLFGDVDNDCKNDMRGRKRNIIGVPPSGCAMPVSGATGVTAAKFGDEWIDDLQGGACVRGCFVANDSCTLTELIAAQQACQPIELSKRARGIFAKCAAMGAKLDEMYSNCVYDICADKNMRCTVLTNFVRACQLALPGTILPGWRTNTSCPLTCPPQQYYNECVSGCPTTCANTRLKAVCNKPCVEGCTCADGTVLDGSGLKCIPEKNCGCKDEQGNYFETGSTWMNSQCTKAYQCIGNDNVITKEVTCGSKGYCSTANKQYQCSCSTGSGTCKSASQTINNPNVYILCSC</sequence>
<keyword evidence="6 8" id="KW-1015">Disulfide bond</keyword>
<evidence type="ECO:0000256" key="8">
    <source>
        <dbReference type="PROSITE-ProRule" id="PRU00076"/>
    </source>
</evidence>
<evidence type="ECO:0000313" key="12">
    <source>
        <dbReference type="Proteomes" id="UP000887566"/>
    </source>
</evidence>
<keyword evidence="4" id="KW-0722">Serine protease inhibitor</keyword>
<dbReference type="PROSITE" id="PS00022">
    <property type="entry name" value="EGF_1"/>
    <property type="match status" value="1"/>
</dbReference>
<dbReference type="GO" id="GO:0016020">
    <property type="term" value="C:membrane"/>
    <property type="evidence" value="ECO:0007669"/>
    <property type="project" value="UniProtKB-SubCell"/>
</dbReference>
<dbReference type="InterPro" id="IPR002919">
    <property type="entry name" value="TIL_dom"/>
</dbReference>
<evidence type="ECO:0000256" key="6">
    <source>
        <dbReference type="ARBA" id="ARBA00023157"/>
    </source>
</evidence>
<dbReference type="SUPFAM" id="SSF57567">
    <property type="entry name" value="Serine protease inhibitors"/>
    <property type="match status" value="1"/>
</dbReference>
<dbReference type="InterPro" id="IPR000742">
    <property type="entry name" value="EGF"/>
</dbReference>
<dbReference type="InterPro" id="IPR052749">
    <property type="entry name" value="Alpha-tectorin"/>
</dbReference>
<dbReference type="PANTHER" id="PTHR46160:SF9">
    <property type="entry name" value="PROTEIN PRY2-RELATED"/>
    <property type="match status" value="1"/>
</dbReference>
<feature type="domain" description="VWFD" evidence="11">
    <location>
        <begin position="107"/>
        <end position="308"/>
    </location>
</feature>
<dbReference type="InterPro" id="IPR014853">
    <property type="entry name" value="VWF/SSPO/ZAN-like_Cys-rich_dom"/>
</dbReference>
<accession>A0A914X2L2</accession>
<dbReference type="Proteomes" id="UP000887566">
    <property type="component" value="Unplaced"/>
</dbReference>
<dbReference type="Pfam" id="PF12714">
    <property type="entry name" value="TILa"/>
    <property type="match status" value="1"/>
</dbReference>
<dbReference type="CDD" id="cd00054">
    <property type="entry name" value="EGF_CA"/>
    <property type="match status" value="1"/>
</dbReference>
<dbReference type="CDD" id="cd19941">
    <property type="entry name" value="TIL"/>
    <property type="match status" value="1"/>
</dbReference>
<feature type="chain" id="PRO_5037018656" evidence="9">
    <location>
        <begin position="22"/>
        <end position="541"/>
    </location>
</feature>
<dbReference type="PROSITE" id="PS50026">
    <property type="entry name" value="EGF_3"/>
    <property type="match status" value="1"/>
</dbReference>
<proteinExistence type="inferred from homology"/>
<evidence type="ECO:0000256" key="2">
    <source>
        <dbReference type="ARBA" id="ARBA00007611"/>
    </source>
</evidence>
<dbReference type="GO" id="GO:0004867">
    <property type="term" value="F:serine-type endopeptidase inhibitor activity"/>
    <property type="evidence" value="ECO:0007669"/>
    <property type="project" value="UniProtKB-KW"/>
</dbReference>
<dbReference type="InterPro" id="IPR001846">
    <property type="entry name" value="VWF_type-D"/>
</dbReference>
<dbReference type="SUPFAM" id="SSF57196">
    <property type="entry name" value="EGF/Laminin"/>
    <property type="match status" value="1"/>
</dbReference>
<evidence type="ECO:0000313" key="13">
    <source>
        <dbReference type="WBParaSite" id="PSAMB.scaffold616size45614.g7493.t1"/>
    </source>
</evidence>
<keyword evidence="4" id="KW-0646">Protease inhibitor</keyword>
<evidence type="ECO:0000256" key="4">
    <source>
        <dbReference type="ARBA" id="ARBA00022900"/>
    </source>
</evidence>
<keyword evidence="5" id="KW-0472">Membrane</keyword>
<protein>
    <submittedName>
        <fullName evidence="13">VWFD domain-containing protein</fullName>
    </submittedName>
</protein>
<dbReference type="Pfam" id="PF00008">
    <property type="entry name" value="EGF"/>
    <property type="match status" value="1"/>
</dbReference>
<dbReference type="InterPro" id="IPR036084">
    <property type="entry name" value="Ser_inhib-like_sf"/>
</dbReference>
<evidence type="ECO:0000259" key="11">
    <source>
        <dbReference type="PROSITE" id="PS51233"/>
    </source>
</evidence>
<dbReference type="Gene3D" id="2.10.25.10">
    <property type="entry name" value="Laminin"/>
    <property type="match status" value="2"/>
</dbReference>
<dbReference type="SMART" id="SM00181">
    <property type="entry name" value="EGF"/>
    <property type="match status" value="2"/>
</dbReference>
<name>A0A914X2L2_9BILA</name>
<dbReference type="AlphaFoldDB" id="A0A914X2L2"/>
<dbReference type="SMART" id="SM00832">
    <property type="entry name" value="C8"/>
    <property type="match status" value="1"/>
</dbReference>